<dbReference type="AlphaFoldDB" id="A0A9P7QW90"/>
<reference evidence="1" key="1">
    <citation type="submission" date="2021-05" db="EMBL/GenBank/DDBJ databases">
        <title>Comparative genomics of three Colletotrichum scovillei strains and genetic complementation revealed genes involved fungal growth and virulence on chili pepper.</title>
        <authorList>
            <person name="Hsieh D.-K."/>
            <person name="Chuang S.-C."/>
            <person name="Chen C.-Y."/>
            <person name="Chao Y.-T."/>
            <person name="Lu M.-Y.J."/>
            <person name="Lee M.-H."/>
            <person name="Shih M.-C."/>
        </authorList>
    </citation>
    <scope>NUCLEOTIDE SEQUENCE</scope>
    <source>
        <strain evidence="1">Coll-153</strain>
    </source>
</reference>
<gene>
    <name evidence="1" type="ORF">JMJ77_004076</name>
</gene>
<organism evidence="1 2">
    <name type="scientific">Colletotrichum scovillei</name>
    <dbReference type="NCBI Taxonomy" id="1209932"/>
    <lineage>
        <taxon>Eukaryota</taxon>
        <taxon>Fungi</taxon>
        <taxon>Dikarya</taxon>
        <taxon>Ascomycota</taxon>
        <taxon>Pezizomycotina</taxon>
        <taxon>Sordariomycetes</taxon>
        <taxon>Hypocreomycetidae</taxon>
        <taxon>Glomerellales</taxon>
        <taxon>Glomerellaceae</taxon>
        <taxon>Colletotrichum</taxon>
        <taxon>Colletotrichum acutatum species complex</taxon>
    </lineage>
</organism>
<evidence type="ECO:0000313" key="2">
    <source>
        <dbReference type="Proteomes" id="UP000699042"/>
    </source>
</evidence>
<proteinExistence type="predicted"/>
<sequence length="34" mass="3741">MTLTEACLDTDFSGLSSLHRKFKPTMQTPAVSQV</sequence>
<keyword evidence="2" id="KW-1185">Reference proteome</keyword>
<comment type="caution">
    <text evidence="1">The sequence shown here is derived from an EMBL/GenBank/DDBJ whole genome shotgun (WGS) entry which is preliminary data.</text>
</comment>
<dbReference type="EMBL" id="JAESDN010000010">
    <property type="protein sequence ID" value="KAG7044614.1"/>
    <property type="molecule type" value="Genomic_DNA"/>
</dbReference>
<evidence type="ECO:0000313" key="1">
    <source>
        <dbReference type="EMBL" id="KAG7044614.1"/>
    </source>
</evidence>
<name>A0A9P7QW90_9PEZI</name>
<dbReference type="Proteomes" id="UP000699042">
    <property type="component" value="Unassembled WGS sequence"/>
</dbReference>
<protein>
    <submittedName>
        <fullName evidence="1">Uncharacterized protein</fullName>
    </submittedName>
</protein>
<feature type="non-terminal residue" evidence="1">
    <location>
        <position position="1"/>
    </location>
</feature>
<accession>A0A9P7QW90</accession>